<dbReference type="Proteomes" id="UP000250123">
    <property type="component" value="Chromosome SHEWBE"/>
</dbReference>
<protein>
    <recommendedName>
        <fullName evidence="3">QueD-like protein</fullName>
    </recommendedName>
</protein>
<gene>
    <name evidence="1" type="ORF">SHEWBE_2607</name>
</gene>
<evidence type="ECO:0000313" key="2">
    <source>
        <dbReference type="Proteomes" id="UP000250123"/>
    </source>
</evidence>
<dbReference type="AlphaFoldDB" id="A0A330M6D1"/>
<organism evidence="1 2">
    <name type="scientific">Shewanella benthica</name>
    <dbReference type="NCBI Taxonomy" id="43661"/>
    <lineage>
        <taxon>Bacteria</taxon>
        <taxon>Pseudomonadati</taxon>
        <taxon>Pseudomonadota</taxon>
        <taxon>Gammaproteobacteria</taxon>
        <taxon>Alteromonadales</taxon>
        <taxon>Shewanellaceae</taxon>
        <taxon>Shewanella</taxon>
    </lineage>
</organism>
<proteinExistence type="predicted"/>
<dbReference type="EMBL" id="LS483452">
    <property type="protein sequence ID" value="SQH76570.1"/>
    <property type="molecule type" value="Genomic_DNA"/>
</dbReference>
<evidence type="ECO:0000313" key="1">
    <source>
        <dbReference type="EMBL" id="SQH76570.1"/>
    </source>
</evidence>
<dbReference type="RefSeq" id="WP_112352716.1">
    <property type="nucleotide sequence ID" value="NZ_LS483452.1"/>
</dbReference>
<dbReference type="KEGG" id="sbk:SHEWBE_2607"/>
<reference evidence="2" key="1">
    <citation type="submission" date="2018-06" db="EMBL/GenBank/DDBJ databases">
        <authorList>
            <person name="Cea G.-C."/>
            <person name="William W."/>
        </authorList>
    </citation>
    <scope>NUCLEOTIDE SEQUENCE [LARGE SCALE GENOMIC DNA]</scope>
    <source>
        <strain evidence="2">DB21MT-2</strain>
    </source>
</reference>
<dbReference type="OrthoDB" id="7061360at2"/>
<dbReference type="InterPro" id="IPR021879">
    <property type="entry name" value="VC2046_fam"/>
</dbReference>
<dbReference type="Pfam" id="PF11993">
    <property type="entry name" value="VC2046"/>
    <property type="match status" value="1"/>
</dbReference>
<name>A0A330M6D1_9GAMM</name>
<accession>A0A330M6D1</accession>
<sequence>MRSSSVLVNESQLGTRLNHAIDNGRRGEFALLLALLSTDVRDMAQFQTEQLGKDSDDLLRTKFDIAKPQQLIADLSVVSSPVEHSRVFREGGARAFQLAQAIQAEAMVTRGNEPVEMQEVLTNCDLLTRDKFIRSKSNDLDLDYGYSTGLESPHFVDILSQQRQMSRIIATC</sequence>
<evidence type="ECO:0008006" key="3">
    <source>
        <dbReference type="Google" id="ProtNLM"/>
    </source>
</evidence>